<comment type="caution">
    <text evidence="1">The sequence shown here is derived from an EMBL/GenBank/DDBJ whole genome shotgun (WGS) entry which is preliminary data.</text>
</comment>
<dbReference type="Proteomes" id="UP000054422">
    <property type="component" value="Unassembled WGS sequence"/>
</dbReference>
<sequence length="131" mass="14407">MNTLIKGLMVGVMAVTISACHHENPLKTQPAKASVTFLINASANAEKRLEFAIHKDAYGFAYLECMEGKQSPEIHCDALYQGMITFAKEGHYVGFQRITQADLTEQKVFESLADEYAETAATSFPHFVSGS</sequence>
<gene>
    <name evidence="1" type="ORF">EP47_07965</name>
</gene>
<dbReference type="NCBIfam" id="NF041530">
    <property type="entry name" value="LvrD"/>
    <property type="match status" value="1"/>
</dbReference>
<protein>
    <submittedName>
        <fullName evidence="1">Protein LvrD</fullName>
    </submittedName>
</protein>
<dbReference type="PROSITE" id="PS51257">
    <property type="entry name" value="PROKAR_LIPOPROTEIN"/>
    <property type="match status" value="1"/>
</dbReference>
<organism evidence="1 2">
    <name type="scientific">Legionella norrlandica</name>
    <dbReference type="NCBI Taxonomy" id="1498499"/>
    <lineage>
        <taxon>Bacteria</taxon>
        <taxon>Pseudomonadati</taxon>
        <taxon>Pseudomonadota</taxon>
        <taxon>Gammaproteobacteria</taxon>
        <taxon>Legionellales</taxon>
        <taxon>Legionellaceae</taxon>
        <taxon>Legionella</taxon>
    </lineage>
</organism>
<dbReference type="AlphaFoldDB" id="A0A0A2SSH6"/>
<accession>A0A0A2SSH6</accession>
<keyword evidence="2" id="KW-1185">Reference proteome</keyword>
<dbReference type="OrthoDB" id="5638762at2"/>
<evidence type="ECO:0000313" key="2">
    <source>
        <dbReference type="Proteomes" id="UP000054422"/>
    </source>
</evidence>
<dbReference type="EMBL" id="JNCF01000005">
    <property type="protein sequence ID" value="KGP64075.1"/>
    <property type="molecule type" value="Genomic_DNA"/>
</dbReference>
<dbReference type="RefSeq" id="WP_035887200.1">
    <property type="nucleotide sequence ID" value="NZ_JNCF01000005.1"/>
</dbReference>
<reference evidence="1 2" key="1">
    <citation type="submission" date="2014-05" db="EMBL/GenBank/DDBJ databases">
        <authorList>
            <person name="Rizzardi K."/>
            <person name="Winiecka-Krusnell J."/>
            <person name="Ramliden M."/>
            <person name="Alm E."/>
            <person name="Andersson S."/>
            <person name="Byfors S."/>
        </authorList>
    </citation>
    <scope>NUCLEOTIDE SEQUENCE [LARGE SCALE GENOMIC DNA]</scope>
    <source>
        <strain evidence="1 2">LEGN</strain>
    </source>
</reference>
<dbReference type="STRING" id="1498499.EP47_07965"/>
<proteinExistence type="predicted"/>
<name>A0A0A2SSH6_9GAMM</name>
<evidence type="ECO:0000313" key="1">
    <source>
        <dbReference type="EMBL" id="KGP64075.1"/>
    </source>
</evidence>